<accession>A0A165JRJ5</accession>
<dbReference type="Pfam" id="PF02816">
    <property type="entry name" value="Alpha_kinase"/>
    <property type="match status" value="1"/>
</dbReference>
<feature type="region of interest" description="Disordered" evidence="4">
    <location>
        <begin position="686"/>
        <end position="705"/>
    </location>
</feature>
<dbReference type="Gene3D" id="3.20.200.10">
    <property type="entry name" value="MHCK/EF2 kinase"/>
    <property type="match status" value="1"/>
</dbReference>
<dbReference type="Proteomes" id="UP000076842">
    <property type="component" value="Unassembled WGS sequence"/>
</dbReference>
<dbReference type="OrthoDB" id="301415at2759"/>
<evidence type="ECO:0000256" key="1">
    <source>
        <dbReference type="ARBA" id="ARBA00022527"/>
    </source>
</evidence>
<feature type="region of interest" description="Disordered" evidence="4">
    <location>
        <begin position="344"/>
        <end position="364"/>
    </location>
</feature>
<dbReference type="InterPro" id="IPR004166">
    <property type="entry name" value="a-kinase_dom"/>
</dbReference>
<dbReference type="PROSITE" id="PS51158">
    <property type="entry name" value="ALPHA_KINASE"/>
    <property type="match status" value="1"/>
</dbReference>
<feature type="compositionally biased region" description="Low complexity" evidence="4">
    <location>
        <begin position="695"/>
        <end position="704"/>
    </location>
</feature>
<feature type="region of interest" description="Disordered" evidence="4">
    <location>
        <begin position="722"/>
        <end position="767"/>
    </location>
</feature>
<evidence type="ECO:0000259" key="5">
    <source>
        <dbReference type="PROSITE" id="PS51158"/>
    </source>
</evidence>
<gene>
    <name evidence="6" type="ORF">CALCODRAFT_505754</name>
</gene>
<protein>
    <recommendedName>
        <fullName evidence="5">Alpha-type protein kinase domain-containing protein</fullName>
    </recommendedName>
</protein>
<feature type="compositionally biased region" description="Basic residues" evidence="4">
    <location>
        <begin position="752"/>
        <end position="767"/>
    </location>
</feature>
<name>A0A165JRJ5_9BASI</name>
<dbReference type="EMBL" id="KV423918">
    <property type="protein sequence ID" value="KZT62179.1"/>
    <property type="molecule type" value="Genomic_DNA"/>
</dbReference>
<feature type="domain" description="Alpha-type protein kinase" evidence="5">
    <location>
        <begin position="411"/>
        <end position="678"/>
    </location>
</feature>
<evidence type="ECO:0000256" key="3">
    <source>
        <dbReference type="ARBA" id="ARBA00022777"/>
    </source>
</evidence>
<evidence type="ECO:0000256" key="4">
    <source>
        <dbReference type="SAM" id="MobiDB-lite"/>
    </source>
</evidence>
<sequence length="767" mass="85498">MDEIMPLITAPNAMQCSRPSCQIQIRANEPYQTIRPRDANGNILGISIVCLACFKHYENKQGTLRRTIPVDDQVGFRLPVPTPPLINDICQQNIDASRIVYQGGKSPVQAVGLQLQNPYANIAPATTELSTQPLGYNPNHASYGQHRDMVKKLAAGGRGEVVFVNTSIRYLLEGQSKPKQLGMTSETLKNVPVHLKPDALKDWVMKGLATHIWRDTKEYPYSKDDFTLCGPGNVQLERYPEDPPLYDQCFKMVTKHGVTNRVFNPGQRGEVFLLIKPEIYPVYRRWIDEALDGIPRGQRTARAHIEAEAMVSQPNFATGPIPPVPEWGGSVDAGRMSLLNVKHPLVDEDGPTRPSKRVTPMNEESLGRDAVGDALRRSELKKVSGSNGTMISARGIFLPVVPLPWRELVKGSGRLELDYETNGCEAILRIQEDKHQLLDKPGAFKTAELASITLLEIPKQWDELHDHPTEHPILVSRRTPIVLKRHFIRKQRGGPRLTPSKEIESAFLEGEANVAFYAASLHQLPYDHMRAYLDQHPDSVASKLQIPETRMVHVELATGPTLVVTSKGKQKSWVKYISNASPVPLVKDGPARDVADFLSYCQHAQWDKTDGQAIVSDYQVVVLSKSLGSFTMLSDPQILTHPDLGQIFADGNIGSLFEEFPLLHKCNKFCIAFDLKPLRGSSNDQPIVVSDEESTPSSTPLPSLATHKKNLLDSLKRTKNLVVTPAETDEHLPAVHEENDQPMPSAAELKPLRRSSRTRKPKQKSYM</sequence>
<reference evidence="6 7" key="1">
    <citation type="journal article" date="2016" name="Mol. Biol. Evol.">
        <title>Comparative Genomics of Early-Diverging Mushroom-Forming Fungi Provides Insights into the Origins of Lignocellulose Decay Capabilities.</title>
        <authorList>
            <person name="Nagy L.G."/>
            <person name="Riley R."/>
            <person name="Tritt A."/>
            <person name="Adam C."/>
            <person name="Daum C."/>
            <person name="Floudas D."/>
            <person name="Sun H."/>
            <person name="Yadav J.S."/>
            <person name="Pangilinan J."/>
            <person name="Larsson K.H."/>
            <person name="Matsuura K."/>
            <person name="Barry K."/>
            <person name="Labutti K."/>
            <person name="Kuo R."/>
            <person name="Ohm R.A."/>
            <person name="Bhattacharya S.S."/>
            <person name="Shirouzu T."/>
            <person name="Yoshinaga Y."/>
            <person name="Martin F.M."/>
            <person name="Grigoriev I.V."/>
            <person name="Hibbett D.S."/>
        </authorList>
    </citation>
    <scope>NUCLEOTIDE SEQUENCE [LARGE SCALE GENOMIC DNA]</scope>
    <source>
        <strain evidence="6 7">HHB12733</strain>
    </source>
</reference>
<evidence type="ECO:0000313" key="6">
    <source>
        <dbReference type="EMBL" id="KZT62179.1"/>
    </source>
</evidence>
<keyword evidence="7" id="KW-1185">Reference proteome</keyword>
<keyword evidence="2" id="KW-0808">Transferase</keyword>
<dbReference type="InParanoid" id="A0A165JRJ5"/>
<proteinExistence type="predicted"/>
<dbReference type="AlphaFoldDB" id="A0A165JRJ5"/>
<dbReference type="GO" id="GO:0004674">
    <property type="term" value="F:protein serine/threonine kinase activity"/>
    <property type="evidence" value="ECO:0007669"/>
    <property type="project" value="UniProtKB-KW"/>
</dbReference>
<keyword evidence="1" id="KW-0723">Serine/threonine-protein kinase</keyword>
<evidence type="ECO:0000313" key="7">
    <source>
        <dbReference type="Proteomes" id="UP000076842"/>
    </source>
</evidence>
<dbReference type="GO" id="GO:0005524">
    <property type="term" value="F:ATP binding"/>
    <property type="evidence" value="ECO:0007669"/>
    <property type="project" value="InterPro"/>
</dbReference>
<organism evidence="6 7">
    <name type="scientific">Calocera cornea HHB12733</name>
    <dbReference type="NCBI Taxonomy" id="1353952"/>
    <lineage>
        <taxon>Eukaryota</taxon>
        <taxon>Fungi</taxon>
        <taxon>Dikarya</taxon>
        <taxon>Basidiomycota</taxon>
        <taxon>Agaricomycotina</taxon>
        <taxon>Dacrymycetes</taxon>
        <taxon>Dacrymycetales</taxon>
        <taxon>Dacrymycetaceae</taxon>
        <taxon>Calocera</taxon>
    </lineage>
</organism>
<dbReference type="SUPFAM" id="SSF56112">
    <property type="entry name" value="Protein kinase-like (PK-like)"/>
    <property type="match status" value="1"/>
</dbReference>
<feature type="compositionally biased region" description="Basic and acidic residues" evidence="4">
    <location>
        <begin position="728"/>
        <end position="739"/>
    </location>
</feature>
<dbReference type="InterPro" id="IPR011009">
    <property type="entry name" value="Kinase-like_dom_sf"/>
</dbReference>
<evidence type="ECO:0000256" key="2">
    <source>
        <dbReference type="ARBA" id="ARBA00022679"/>
    </source>
</evidence>
<keyword evidence="3" id="KW-0418">Kinase</keyword>